<proteinExistence type="predicted"/>
<name>A0A4Q8L358_9STRE</name>
<dbReference type="InterPro" id="IPR009267">
    <property type="entry name" value="NTP_transf_6"/>
</dbReference>
<dbReference type="GO" id="GO:0016740">
    <property type="term" value="F:transferase activity"/>
    <property type="evidence" value="ECO:0007669"/>
    <property type="project" value="UniProtKB-KW"/>
</dbReference>
<dbReference type="PANTHER" id="PTHR39166">
    <property type="entry name" value="BLL1166 PROTEIN"/>
    <property type="match status" value="1"/>
</dbReference>
<evidence type="ECO:0000313" key="2">
    <source>
        <dbReference type="Proteomes" id="UP000291525"/>
    </source>
</evidence>
<reference evidence="1 2" key="1">
    <citation type="submission" date="2019-02" db="EMBL/GenBank/DDBJ databases">
        <title>First genome of the species Streptococcus parasuis.</title>
        <authorList>
            <person name="Stevens M.J.A."/>
            <person name="Stephan R."/>
        </authorList>
    </citation>
    <scope>NUCLEOTIDE SEQUENCE [LARGE SCALE GENOMIC DNA]</scope>
    <source>
        <strain evidence="1 2">4253</strain>
    </source>
</reference>
<evidence type="ECO:0000313" key="1">
    <source>
        <dbReference type="EMBL" id="TAA14813.1"/>
    </source>
</evidence>
<gene>
    <name evidence="1" type="ORF">EXW74_01725</name>
</gene>
<dbReference type="AlphaFoldDB" id="A0A4Q8L358"/>
<dbReference type="OrthoDB" id="1901124at2"/>
<protein>
    <submittedName>
        <fullName evidence="1">Nucleotidyltransferase family protein</fullName>
    </submittedName>
</protein>
<sequence length="184" mass="22165">MSGELEKYLRANSDIIRILEIVRELDLKDSWLCAGTIRNFIWNQYHFDKTTDVDVDIVFFDEGISYEKTLEIENHLHYMYPEYKWELKNQVFMHIHSPNSLPYQSSKDAIEKFPERCTAVGVRLLKEGNMELFAPFGMEDIYQYRVRPTPHFLADKNRMQLYKTRTSKKNWDHKWPQMIISFEE</sequence>
<comment type="caution">
    <text evidence="1">The sequence shown here is derived from an EMBL/GenBank/DDBJ whole genome shotgun (WGS) entry which is preliminary data.</text>
</comment>
<dbReference type="RefSeq" id="WP_130554427.1">
    <property type="nucleotide sequence ID" value="NZ_SHGT01000005.1"/>
</dbReference>
<dbReference type="PANTHER" id="PTHR39166:SF1">
    <property type="entry name" value="BLL1166 PROTEIN"/>
    <property type="match status" value="1"/>
</dbReference>
<organism evidence="1 2">
    <name type="scientific">Streptococcus parasuis</name>
    <dbReference type="NCBI Taxonomy" id="1501662"/>
    <lineage>
        <taxon>Bacteria</taxon>
        <taxon>Bacillati</taxon>
        <taxon>Bacillota</taxon>
        <taxon>Bacilli</taxon>
        <taxon>Lactobacillales</taxon>
        <taxon>Streptococcaceae</taxon>
        <taxon>Streptococcus</taxon>
    </lineage>
</organism>
<dbReference type="Pfam" id="PF06042">
    <property type="entry name" value="NTP_transf_6"/>
    <property type="match status" value="1"/>
</dbReference>
<keyword evidence="1" id="KW-0808">Transferase</keyword>
<accession>A0A4Q8L358</accession>
<dbReference type="EMBL" id="SHGT01000005">
    <property type="protein sequence ID" value="TAA14813.1"/>
    <property type="molecule type" value="Genomic_DNA"/>
</dbReference>
<dbReference type="Proteomes" id="UP000291525">
    <property type="component" value="Unassembled WGS sequence"/>
</dbReference>